<dbReference type="InterPro" id="IPR050570">
    <property type="entry name" value="Cell_wall_metabolism_enzyme"/>
</dbReference>
<dbReference type="PANTHER" id="PTHR21666">
    <property type="entry name" value="PEPTIDASE-RELATED"/>
    <property type="match status" value="1"/>
</dbReference>
<evidence type="ECO:0000256" key="1">
    <source>
        <dbReference type="ARBA" id="ARBA00022729"/>
    </source>
</evidence>
<keyword evidence="2" id="KW-0175">Coiled coil</keyword>
<feature type="coiled-coil region" evidence="2">
    <location>
        <begin position="207"/>
        <end position="244"/>
    </location>
</feature>
<keyword evidence="5" id="KW-0378">Hydrolase</keyword>
<dbReference type="EMBL" id="JBIPKE010000018">
    <property type="protein sequence ID" value="MFH6984520.1"/>
    <property type="molecule type" value="Genomic_DNA"/>
</dbReference>
<dbReference type="InterPro" id="IPR011055">
    <property type="entry name" value="Dup_hybrid_motif"/>
</dbReference>
<reference evidence="5 6" key="1">
    <citation type="journal article" date="2013" name="Int. J. Syst. Evol. Microbiol.">
        <title>Marinoscillum luteum sp. nov., isolated from marine sediment.</title>
        <authorList>
            <person name="Cha I.T."/>
            <person name="Park S.J."/>
            <person name="Kim S.J."/>
            <person name="Kim J.G."/>
            <person name="Jung M.Y."/>
            <person name="Shin K.S."/>
            <person name="Kwon K.K."/>
            <person name="Yang S.H."/>
            <person name="Seo Y.S."/>
            <person name="Rhee S.K."/>
        </authorList>
    </citation>
    <scope>NUCLEOTIDE SEQUENCE [LARGE SCALE GENOMIC DNA]</scope>
    <source>
        <strain evidence="5 6">KCTC 23939</strain>
    </source>
</reference>
<proteinExistence type="predicted"/>
<organism evidence="5 6">
    <name type="scientific">Marinoscillum luteum</name>
    <dbReference type="NCBI Taxonomy" id="861051"/>
    <lineage>
        <taxon>Bacteria</taxon>
        <taxon>Pseudomonadati</taxon>
        <taxon>Bacteroidota</taxon>
        <taxon>Cytophagia</taxon>
        <taxon>Cytophagales</taxon>
        <taxon>Reichenbachiellaceae</taxon>
        <taxon>Marinoscillum</taxon>
    </lineage>
</organism>
<dbReference type="Proteomes" id="UP001610063">
    <property type="component" value="Unassembled WGS sequence"/>
</dbReference>
<dbReference type="CDD" id="cd12797">
    <property type="entry name" value="M23_peptidase"/>
    <property type="match status" value="1"/>
</dbReference>
<accession>A0ABW7NA67</accession>
<protein>
    <submittedName>
        <fullName evidence="5">Murein hydrolase activator EnvC family protein</fullName>
    </submittedName>
</protein>
<keyword evidence="1 3" id="KW-0732">Signal</keyword>
<dbReference type="SUPFAM" id="SSF51261">
    <property type="entry name" value="Duplicated hybrid motif"/>
    <property type="match status" value="1"/>
</dbReference>
<name>A0ABW7NA67_9BACT</name>
<evidence type="ECO:0000259" key="4">
    <source>
        <dbReference type="Pfam" id="PF01551"/>
    </source>
</evidence>
<feature type="signal peptide" evidence="3">
    <location>
        <begin position="1"/>
        <end position="23"/>
    </location>
</feature>
<feature type="domain" description="M23ase beta-sheet core" evidence="4">
    <location>
        <begin position="299"/>
        <end position="390"/>
    </location>
</feature>
<feature type="chain" id="PRO_5047345829" evidence="3">
    <location>
        <begin position="24"/>
        <end position="397"/>
    </location>
</feature>
<evidence type="ECO:0000313" key="5">
    <source>
        <dbReference type="EMBL" id="MFH6984520.1"/>
    </source>
</evidence>
<dbReference type="RefSeq" id="WP_395417892.1">
    <property type="nucleotide sequence ID" value="NZ_JBIPKE010000018.1"/>
</dbReference>
<evidence type="ECO:0000313" key="6">
    <source>
        <dbReference type="Proteomes" id="UP001610063"/>
    </source>
</evidence>
<dbReference type="Gene3D" id="6.10.250.3150">
    <property type="match status" value="1"/>
</dbReference>
<dbReference type="GO" id="GO:0016787">
    <property type="term" value="F:hydrolase activity"/>
    <property type="evidence" value="ECO:0007669"/>
    <property type="project" value="UniProtKB-KW"/>
</dbReference>
<feature type="coiled-coil region" evidence="2">
    <location>
        <begin position="27"/>
        <end position="110"/>
    </location>
</feature>
<feature type="coiled-coil region" evidence="2">
    <location>
        <begin position="147"/>
        <end position="181"/>
    </location>
</feature>
<keyword evidence="6" id="KW-1185">Reference proteome</keyword>
<dbReference type="PANTHER" id="PTHR21666:SF289">
    <property type="entry name" value="L-ALA--D-GLU ENDOPEPTIDASE"/>
    <property type="match status" value="1"/>
</dbReference>
<dbReference type="InterPro" id="IPR016047">
    <property type="entry name" value="M23ase_b-sheet_dom"/>
</dbReference>
<comment type="caution">
    <text evidence="5">The sequence shown here is derived from an EMBL/GenBank/DDBJ whole genome shotgun (WGS) entry which is preliminary data.</text>
</comment>
<evidence type="ECO:0000256" key="2">
    <source>
        <dbReference type="SAM" id="Coils"/>
    </source>
</evidence>
<gene>
    <name evidence="5" type="ORF">ACHKAR_13790</name>
</gene>
<evidence type="ECO:0000256" key="3">
    <source>
        <dbReference type="SAM" id="SignalP"/>
    </source>
</evidence>
<sequence length="397" mass="45191">MIVSKRLAFFSFFVLLLASGVHAQKTKSQLEQEKRENLSKIAEAEKILSDTESEKKATLGQLRALNQQIEAREGLISALNQEVGLLNGEINDLSIVVNALQSDLKNLKQEYAAMIYSSYKANHGYSKLTFLFSARTFNQLYMRLKYLEQYADARKIQARQIEEVSRELDAQRNQVEIKRSEQKTLLNQQLAENRKLINLKTKQSGLVQELTKKEKELKKELADRKQAVDRLDNLIAEIVRKELERSKTLSSTAIANEDEISASFESNKNKLAWPVSSGFISSKFGKHPHPVMKGIMQDNPGVDIQTQKDESVKSVYDGKVIQIAYVPGMYNVVILQHGEYYTVYSRLKEVNVKKGTLVKRAQPLGAVHTDTNGVSEVHFEVWKNYAKLNPEQWLSPK</sequence>
<dbReference type="Gene3D" id="2.70.70.10">
    <property type="entry name" value="Glucose Permease (Domain IIA)"/>
    <property type="match status" value="1"/>
</dbReference>
<dbReference type="Pfam" id="PF01551">
    <property type="entry name" value="Peptidase_M23"/>
    <property type="match status" value="1"/>
</dbReference>